<sequence length="88" mass="9792">MFAQFLPARLWLPHTGVLSQTVQLIVTASISIFVLPLLCLHPITLMAKTSLGWVRATNKDQTLAGTTVLRIFRNPTCAKQTPVSENFR</sequence>
<proteinExistence type="predicted"/>
<evidence type="ECO:0000313" key="3">
    <source>
        <dbReference type="Proteomes" id="UP000001075"/>
    </source>
</evidence>
<name>G3IQ17_CRIGR</name>
<dbReference type="InParanoid" id="G3IQ17"/>
<keyword evidence="1" id="KW-0812">Transmembrane</keyword>
<dbReference type="Proteomes" id="UP000001075">
    <property type="component" value="Unassembled WGS sequence"/>
</dbReference>
<accession>G3IQ17</accession>
<feature type="transmembrane region" description="Helical" evidence="1">
    <location>
        <begin position="20"/>
        <end position="40"/>
    </location>
</feature>
<evidence type="ECO:0000313" key="2">
    <source>
        <dbReference type="EMBL" id="EGV91254.1"/>
    </source>
</evidence>
<protein>
    <submittedName>
        <fullName evidence="2">Uncharacterized protein</fullName>
    </submittedName>
</protein>
<reference evidence="3" key="1">
    <citation type="journal article" date="2011" name="Nat. Biotechnol.">
        <title>The genomic sequence of the Chinese hamster ovary (CHO)-K1 cell line.</title>
        <authorList>
            <person name="Xu X."/>
            <person name="Nagarajan H."/>
            <person name="Lewis N.E."/>
            <person name="Pan S."/>
            <person name="Cai Z."/>
            <person name="Liu X."/>
            <person name="Chen W."/>
            <person name="Xie M."/>
            <person name="Wang W."/>
            <person name="Hammond S."/>
            <person name="Andersen M.R."/>
            <person name="Neff N."/>
            <person name="Passarelli B."/>
            <person name="Koh W."/>
            <person name="Fan H.C."/>
            <person name="Wang J."/>
            <person name="Gui Y."/>
            <person name="Lee K.H."/>
            <person name="Betenbaugh M.J."/>
            <person name="Quake S.R."/>
            <person name="Famili I."/>
            <person name="Palsson B.O."/>
            <person name="Wang J."/>
        </authorList>
    </citation>
    <scope>NUCLEOTIDE SEQUENCE [LARGE SCALE GENOMIC DNA]</scope>
    <source>
        <strain evidence="3">CHO K1 cell line</strain>
    </source>
</reference>
<keyword evidence="1" id="KW-0472">Membrane</keyword>
<dbReference type="AlphaFoldDB" id="G3IQ17"/>
<evidence type="ECO:0000256" key="1">
    <source>
        <dbReference type="SAM" id="Phobius"/>
    </source>
</evidence>
<dbReference type="EMBL" id="JH021779">
    <property type="protein sequence ID" value="EGV91254.1"/>
    <property type="molecule type" value="Genomic_DNA"/>
</dbReference>
<gene>
    <name evidence="2" type="ORF">I79_026102</name>
</gene>
<keyword evidence="1" id="KW-1133">Transmembrane helix</keyword>
<organism evidence="2 3">
    <name type="scientific">Cricetulus griseus</name>
    <name type="common">Chinese hamster</name>
    <name type="synonym">Cricetulus barabensis griseus</name>
    <dbReference type="NCBI Taxonomy" id="10029"/>
    <lineage>
        <taxon>Eukaryota</taxon>
        <taxon>Metazoa</taxon>
        <taxon>Chordata</taxon>
        <taxon>Craniata</taxon>
        <taxon>Vertebrata</taxon>
        <taxon>Euteleostomi</taxon>
        <taxon>Mammalia</taxon>
        <taxon>Eutheria</taxon>
        <taxon>Euarchontoglires</taxon>
        <taxon>Glires</taxon>
        <taxon>Rodentia</taxon>
        <taxon>Myomorpha</taxon>
        <taxon>Muroidea</taxon>
        <taxon>Cricetidae</taxon>
        <taxon>Cricetinae</taxon>
        <taxon>Cricetulus</taxon>
    </lineage>
</organism>